<organism evidence="1 2">
    <name type="scientific">[Candida] jaroonii</name>
    <dbReference type="NCBI Taxonomy" id="467808"/>
    <lineage>
        <taxon>Eukaryota</taxon>
        <taxon>Fungi</taxon>
        <taxon>Dikarya</taxon>
        <taxon>Ascomycota</taxon>
        <taxon>Saccharomycotina</taxon>
        <taxon>Pichiomycetes</taxon>
        <taxon>Debaryomycetaceae</taxon>
        <taxon>Yamadazyma</taxon>
    </lineage>
</organism>
<dbReference type="Proteomes" id="UP001152531">
    <property type="component" value="Unassembled WGS sequence"/>
</dbReference>
<keyword evidence="2" id="KW-1185">Reference proteome</keyword>
<sequence length="873" mass="99674">MSRIVKLEESVVNKIAAGEIIVQPANALKEMLENSIDANSSMIDILVKDGGLKLLQITDNGDGINKEDLGLLCERFATSKLSKFEDLESIATYGFRGEALASISHIARLSVITKAKNSGTPLAYKAYYLNGKLAGPNFKGQNVDPKPIAGKDGTQIIVEDLFYNVPSRLKSIRSKNDEYLKILDVVGKYAVHTGGVGLSLKKHGESQFGLITRPNLPLKERIRTVYGSECAKELLDIDIDGHEHHDSLGLVNVKGVITNCNFNYRKRMQSIFFINHRLVSCEPLKRAINSVYSFFLPKGYSSFVYLSLELNPQILDVNVHPTKREVRFLNEEEIIEIITTEIHSNLSKVDASRTFKSQALTGFKRDREDSQSSEGSQKKYRQENKLVRIDASQPKLSELLSNGRRPRRGYTDLREVLSGESQGPEVEEVEMEETEMNEVENVESTKITQEEVPEEQEESVEENYESEENEPEEHEPEEHESEEHEPEEQAQEAYEYNPEEYEPEETKEHDTVDDIQEGVIHTDEVLEEEPAIWVSPETMYNEQEEDNTKEAVTQTETSSPQLFVEEDSDHSQSETGDQTYETTIVDPPSSISKLKQFEQPQISTSSVNDTVEIELEETQLEIEFDDEIRTNNKKRIKVGLDSIADLKKEVEEAYSEDLGAILKSFSFVGVADETKRLCCIQHDVNLYLCDYGAILYEFYYQAALEEFCNYGEFELTKPLKLQDILAPLYEQRQGLKDQNEIIETIVKMKEMFEEYFSIKIVQQDNSYYLVSLPMIIKTLSPSLTKLPYFIYRLGNSIDYENERKCLQGIMQEISLLYVPEKEEENEEIREAISKKLEDEIFPLLKGFKPPKSLSGDINQIANLPGLYKIFERC</sequence>
<evidence type="ECO:0000313" key="1">
    <source>
        <dbReference type="EMBL" id="CAH6718971.1"/>
    </source>
</evidence>
<accession>A0ACA9Y2C3</accession>
<proteinExistence type="predicted"/>
<dbReference type="EMBL" id="CALSDN010000001">
    <property type="protein sequence ID" value="CAH6718971.1"/>
    <property type="molecule type" value="Genomic_DNA"/>
</dbReference>
<gene>
    <name evidence="1" type="ORF">CLIB1444_01S18602</name>
</gene>
<protein>
    <submittedName>
        <fullName evidence="1">DNA mismatch repair protein Mlh1p</fullName>
    </submittedName>
</protein>
<evidence type="ECO:0000313" key="2">
    <source>
        <dbReference type="Proteomes" id="UP001152531"/>
    </source>
</evidence>
<name>A0ACA9Y2C3_9ASCO</name>
<comment type="caution">
    <text evidence="1">The sequence shown here is derived from an EMBL/GenBank/DDBJ whole genome shotgun (WGS) entry which is preliminary data.</text>
</comment>
<reference evidence="1" key="1">
    <citation type="submission" date="2022-06" db="EMBL/GenBank/DDBJ databases">
        <authorList>
            <person name="Legras J.-L."/>
            <person name="Devillers H."/>
            <person name="Grondin C."/>
        </authorList>
    </citation>
    <scope>NUCLEOTIDE SEQUENCE</scope>
    <source>
        <strain evidence="1">CLIB 1444</strain>
    </source>
</reference>